<organism evidence="4 5">
    <name type="scientific">Oldenlandia corymbosa var. corymbosa</name>
    <dbReference type="NCBI Taxonomy" id="529605"/>
    <lineage>
        <taxon>Eukaryota</taxon>
        <taxon>Viridiplantae</taxon>
        <taxon>Streptophyta</taxon>
        <taxon>Embryophyta</taxon>
        <taxon>Tracheophyta</taxon>
        <taxon>Spermatophyta</taxon>
        <taxon>Magnoliopsida</taxon>
        <taxon>eudicotyledons</taxon>
        <taxon>Gunneridae</taxon>
        <taxon>Pentapetalae</taxon>
        <taxon>asterids</taxon>
        <taxon>lamiids</taxon>
        <taxon>Gentianales</taxon>
        <taxon>Rubiaceae</taxon>
        <taxon>Rubioideae</taxon>
        <taxon>Spermacoceae</taxon>
        <taxon>Hedyotis-Oldenlandia complex</taxon>
        <taxon>Oldenlandia</taxon>
    </lineage>
</organism>
<evidence type="ECO:0000256" key="3">
    <source>
        <dbReference type="SAM" id="MobiDB-lite"/>
    </source>
</evidence>
<dbReference type="Proteomes" id="UP001161247">
    <property type="component" value="Chromosome 7"/>
</dbReference>
<feature type="compositionally biased region" description="Basic residues" evidence="3">
    <location>
        <begin position="203"/>
        <end position="212"/>
    </location>
</feature>
<feature type="region of interest" description="Disordered" evidence="3">
    <location>
        <begin position="316"/>
        <end position="335"/>
    </location>
</feature>
<dbReference type="Gene3D" id="3.30.559.10">
    <property type="entry name" value="Chloramphenicol acetyltransferase-like domain"/>
    <property type="match status" value="1"/>
</dbReference>
<feature type="region of interest" description="Disordered" evidence="3">
    <location>
        <begin position="800"/>
        <end position="823"/>
    </location>
</feature>
<feature type="compositionally biased region" description="Basic and acidic residues" evidence="3">
    <location>
        <begin position="266"/>
        <end position="276"/>
    </location>
</feature>
<name>A0AAV1DY92_OLDCO</name>
<dbReference type="EMBL" id="OX459124">
    <property type="protein sequence ID" value="CAI9112926.1"/>
    <property type="molecule type" value="Genomic_DNA"/>
</dbReference>
<feature type="region of interest" description="Disordered" evidence="3">
    <location>
        <begin position="266"/>
        <end position="311"/>
    </location>
</feature>
<evidence type="ECO:0000256" key="1">
    <source>
        <dbReference type="ARBA" id="ARBA00009861"/>
    </source>
</evidence>
<feature type="region of interest" description="Disordered" evidence="3">
    <location>
        <begin position="203"/>
        <end position="222"/>
    </location>
</feature>
<protein>
    <submittedName>
        <fullName evidence="4">OLC1v1013435C1</fullName>
    </submittedName>
</protein>
<dbReference type="InterPro" id="IPR036691">
    <property type="entry name" value="Endo/exonu/phosph_ase_sf"/>
</dbReference>
<dbReference type="AlphaFoldDB" id="A0AAV1DY92"/>
<gene>
    <name evidence="4" type="ORF">OLC1_LOCUS20027</name>
</gene>
<feature type="region of interest" description="Disordered" evidence="3">
    <location>
        <begin position="860"/>
        <end position="900"/>
    </location>
</feature>
<keyword evidence="5" id="KW-1185">Reference proteome</keyword>
<dbReference type="Gene3D" id="3.60.10.10">
    <property type="entry name" value="Endonuclease/exonuclease/phosphatase"/>
    <property type="match status" value="1"/>
</dbReference>
<proteinExistence type="inferred from homology"/>
<dbReference type="GO" id="GO:0016740">
    <property type="term" value="F:transferase activity"/>
    <property type="evidence" value="ECO:0007669"/>
    <property type="project" value="UniProtKB-KW"/>
</dbReference>
<dbReference type="InterPro" id="IPR050898">
    <property type="entry name" value="Plant_acyltransferase"/>
</dbReference>
<dbReference type="PANTHER" id="PTHR31147:SF66">
    <property type="entry name" value="OS05G0315700 PROTEIN"/>
    <property type="match status" value="1"/>
</dbReference>
<dbReference type="SUPFAM" id="SSF56219">
    <property type="entry name" value="DNase I-like"/>
    <property type="match status" value="1"/>
</dbReference>
<reference evidence="4" key="1">
    <citation type="submission" date="2023-03" db="EMBL/GenBank/DDBJ databases">
        <authorList>
            <person name="Julca I."/>
        </authorList>
    </citation>
    <scope>NUCLEOTIDE SEQUENCE</scope>
</reference>
<sequence>MALRASLSPHLRGKCSTAEVLAAYIWRCRVSDLQVDEAEKVRFINAVSIHYRSNLHPPLPEGYYGNAFAFPAALTSAGELIKNPLDYAVELVMNTKEKVTNEYVKSMVDLMVLRRRPHITPVRSFLVVNLRRVRFDKVDFGWGEPVSGGLATGGIEHIPGLASCFVPAKNKKGENGTVVPMRLPELAMERFVREMKMVVKAKKSAMARKPKKRGELVGGDGKQVAEVEKDQLAVKSTRTRKLSSACDQVTLIQFLRIYASKKGYGHEKTQCRKPVEQKWSPKSVDKQKQVIQESKPTEIKNPLNNNDKSPMKSIYVKSRSKNSSPAGSPRKTAESSIQILNQKGIEVAEGRGGDKRKSINIYIKDLVTLIQGLGSMNNILSWNIRGLNSPLKHREVDNCLAVNRAGVMGLLETKLQGDKVKELLERRRYQFGYISNYENHEKGRILLMWKRDDYVVRVEKLREDLDYGNNFRIWQMAFKKSGSWVGFTWNNKQYGDMRIVSKLDRAFVIWKWLTEFPESYNNVLSAGISDHNCLMVKWGEEYVGEKKSFRTLLINVVLMNLNSYWTSVFLIPQSVIQDITKVCRNFLWGNKETGKKLSLVAWQDLCRMKSEAWRNRLATSNRLKQIKVLPDDQAKTGNYLEALALFEKQENEGDGISVLKKNWTKLRWVGKPPPPGLNESVKENVLGLKKKRIKLQQQKVTWGSKRHKDDSSVEVEILQMQAVAPNELQPAQSQTLAVQTLEAHDSGSTSGLSLKEKRNEQTQESLRSMDAAIDSVPPSGIIPSMAISNRFAALDVTEEELTKNQKTTEDEEEEEKEMPLLGGAGPLDVGRCFDDGYIAKASAGQELESVEREIWCDGDADDISESQIEGSVHKKRGRKSKDEKLKLLDGVVPGRSSRMR</sequence>
<feature type="region of interest" description="Disordered" evidence="3">
    <location>
        <begin position="726"/>
        <end position="764"/>
    </location>
</feature>
<feature type="compositionally biased region" description="Polar residues" evidence="3">
    <location>
        <begin position="729"/>
        <end position="738"/>
    </location>
</feature>
<dbReference type="InterPro" id="IPR023213">
    <property type="entry name" value="CAT-like_dom_sf"/>
</dbReference>
<evidence type="ECO:0000313" key="4">
    <source>
        <dbReference type="EMBL" id="CAI9112926.1"/>
    </source>
</evidence>
<keyword evidence="2" id="KW-0808">Transferase</keyword>
<evidence type="ECO:0000256" key="2">
    <source>
        <dbReference type="ARBA" id="ARBA00022679"/>
    </source>
</evidence>
<accession>A0AAV1DY92</accession>
<comment type="similarity">
    <text evidence="1">Belongs to the plant acyltransferase family.</text>
</comment>
<dbReference type="Pfam" id="PF02458">
    <property type="entry name" value="Transferase"/>
    <property type="match status" value="1"/>
</dbReference>
<evidence type="ECO:0000313" key="5">
    <source>
        <dbReference type="Proteomes" id="UP001161247"/>
    </source>
</evidence>
<dbReference type="PANTHER" id="PTHR31147">
    <property type="entry name" value="ACYL TRANSFERASE 4"/>
    <property type="match status" value="1"/>
</dbReference>